<dbReference type="EMBL" id="BIFT01000001">
    <property type="protein sequence ID" value="GCE27621.1"/>
    <property type="molecule type" value="Genomic_DNA"/>
</dbReference>
<dbReference type="AlphaFoldDB" id="A0A402B8C3"/>
<dbReference type="RefSeq" id="WP_126627942.1">
    <property type="nucleotide sequence ID" value="NZ_BIFT01000001.1"/>
</dbReference>
<evidence type="ECO:0000313" key="1">
    <source>
        <dbReference type="EMBL" id="GCE27621.1"/>
    </source>
</evidence>
<dbReference type="Proteomes" id="UP000287171">
    <property type="component" value="Unassembled WGS sequence"/>
</dbReference>
<reference evidence="2" key="1">
    <citation type="submission" date="2018-12" db="EMBL/GenBank/DDBJ databases">
        <title>Tengunoibacter tsumagoiensis gen. nov., sp. nov., Dictyobacter kobayashii sp. nov., D. alpinus sp. nov., and D. joshuensis sp. nov. and description of Dictyobacteraceae fam. nov. within the order Ktedonobacterales isolated from Tengu-no-mugimeshi.</title>
        <authorList>
            <person name="Wang C.M."/>
            <person name="Zheng Y."/>
            <person name="Sakai Y."/>
            <person name="Toyoda A."/>
            <person name="Minakuchi Y."/>
            <person name="Abe K."/>
            <person name="Yokota A."/>
            <person name="Yabe S."/>
        </authorList>
    </citation>
    <scope>NUCLEOTIDE SEQUENCE [LARGE SCALE GENOMIC DNA]</scope>
    <source>
        <strain evidence="2">Uno16</strain>
    </source>
</reference>
<accession>A0A402B8C3</accession>
<name>A0A402B8C3_9CHLR</name>
<proteinExistence type="predicted"/>
<organism evidence="1 2">
    <name type="scientific">Dictyobacter alpinus</name>
    <dbReference type="NCBI Taxonomy" id="2014873"/>
    <lineage>
        <taxon>Bacteria</taxon>
        <taxon>Bacillati</taxon>
        <taxon>Chloroflexota</taxon>
        <taxon>Ktedonobacteria</taxon>
        <taxon>Ktedonobacterales</taxon>
        <taxon>Dictyobacteraceae</taxon>
        <taxon>Dictyobacter</taxon>
    </lineage>
</organism>
<dbReference type="OrthoDB" id="166768at2"/>
<dbReference type="NCBIfam" id="NF038399">
    <property type="entry name" value="NH_RiPP_Os17"/>
    <property type="match status" value="1"/>
</dbReference>
<gene>
    <name evidence="1" type="ORF">KDA_31050</name>
</gene>
<protein>
    <submittedName>
        <fullName evidence="1">Uncharacterized protein</fullName>
    </submittedName>
</protein>
<keyword evidence="2" id="KW-1185">Reference proteome</keyword>
<comment type="caution">
    <text evidence="1">The sequence shown here is derived from an EMBL/GenBank/DDBJ whole genome shotgun (WGS) entry which is preliminary data.</text>
</comment>
<sequence>MSWSILNEILGLAIIDPVFQKKLLSSPLDAIYEREFVLSPEEIHVLQHIHVHDLAEFSQCIIDNLSPKQ</sequence>
<evidence type="ECO:0000313" key="2">
    <source>
        <dbReference type="Proteomes" id="UP000287171"/>
    </source>
</evidence>